<evidence type="ECO:0000256" key="11">
    <source>
        <dbReference type="ARBA" id="ARBA00023204"/>
    </source>
</evidence>
<dbReference type="Pfam" id="PF00533">
    <property type="entry name" value="BRCT"/>
    <property type="match status" value="1"/>
</dbReference>
<evidence type="ECO:0000256" key="3">
    <source>
        <dbReference type="ARBA" id="ARBA00013308"/>
    </source>
</evidence>
<dbReference type="SUPFAM" id="SSF52113">
    <property type="entry name" value="BRCT domain"/>
    <property type="match status" value="1"/>
</dbReference>
<dbReference type="GO" id="GO:0003677">
    <property type="term" value="F:DNA binding"/>
    <property type="evidence" value="ECO:0007669"/>
    <property type="project" value="InterPro"/>
</dbReference>
<dbReference type="InterPro" id="IPR013839">
    <property type="entry name" value="DNAligase_adenylation"/>
</dbReference>
<dbReference type="InterPro" id="IPR004149">
    <property type="entry name" value="Znf_DNAligase_C4"/>
</dbReference>
<dbReference type="STRING" id="371602.SAMN04487984_1199"/>
<evidence type="ECO:0000256" key="6">
    <source>
        <dbReference type="ARBA" id="ARBA00022723"/>
    </source>
</evidence>
<evidence type="ECO:0000256" key="10">
    <source>
        <dbReference type="ARBA" id="ARBA00023027"/>
    </source>
</evidence>
<keyword evidence="6 15" id="KW-0479">Metal-binding</keyword>
<sequence length="667" mass="74167">MSEQHDLDRLNELVALLNQYAHEYYTLDQPSVTDSEYDALYQELVHLEATYPEAISPESPTQRVGDTTDSAFEKVTHTTPMLSLSNGFNKEDIERFTQNVEKELGHDVDYVCELKIDGLSVSITYEDGKYVRAATRGTGEIGENITKNVKTIDSVPKQLDEPLDIEVRGEIFMPKASFARLNAVREEAGQPPFANPRNAAAGSIRQLNPKVTAQRQLDVFLYSGVFGDDIPIHSQADLFRKFPEYHFKVNPLFEVCHNSDEIWNYIERMSEQRHDLDYEIDGIVIKVSDFTNQQALGRTVKAPKWAIAYKFPAEEVETTIHDIEWTVGRTGVVTPTAVMDPVLLAGSTVQRASLHNMDLIADKDIRVGDTVVIHKAGDIIPEVVRVVLDERPNESESYPAPTTCPVCDSELVHLEDEVALRCVNLACPAQAKERLNHFVSRDAMNIDGVGPRVLEQLYQRELVHDPSDLYQLTADQLITLDKFGEKATQNTLDAINNSKENSLERILFGLGIRHVGAKAAKQIAAHFGTMAAIMSASTDDFVAIDGIGEIIADSIVEFFQTEATQDLIQRLVDQGINMTYLGQSPEQVANQETFWQGKTVVLTGKLEHYTRPEAKKQIEALGGKVTGSVSKNTDILVAGADAGSKLTKAQTLDVTIFSEEDMVAHFD</sequence>
<evidence type="ECO:0000313" key="17">
    <source>
        <dbReference type="EMBL" id="SMC44666.1"/>
    </source>
</evidence>
<dbReference type="PANTHER" id="PTHR23389">
    <property type="entry name" value="CHROMOSOME TRANSMISSION FIDELITY FACTOR 18"/>
    <property type="match status" value="1"/>
</dbReference>
<dbReference type="InterPro" id="IPR010994">
    <property type="entry name" value="RuvA_2-like"/>
</dbReference>
<comment type="function">
    <text evidence="1 15">DNA ligase that catalyzes the formation of phosphodiester linkages between 5'-phosphoryl and 3'-hydroxyl groups in double-stranded DNA using NAD as a coenzyme and as the energy source for the reaction. It is essential for DNA replication and repair of damaged DNA.</text>
</comment>
<evidence type="ECO:0000256" key="12">
    <source>
        <dbReference type="ARBA" id="ARBA00023211"/>
    </source>
</evidence>
<dbReference type="EMBL" id="FWXK01000006">
    <property type="protein sequence ID" value="SMC44666.1"/>
    <property type="molecule type" value="Genomic_DNA"/>
</dbReference>
<dbReference type="GO" id="GO:0046872">
    <property type="term" value="F:metal ion binding"/>
    <property type="evidence" value="ECO:0007669"/>
    <property type="project" value="UniProtKB-KW"/>
</dbReference>
<evidence type="ECO:0000256" key="5">
    <source>
        <dbReference type="ARBA" id="ARBA00022705"/>
    </source>
</evidence>
<dbReference type="FunFam" id="2.40.50.140:FF:000012">
    <property type="entry name" value="DNA ligase"/>
    <property type="match status" value="1"/>
</dbReference>
<feature type="binding site" evidence="15">
    <location>
        <position position="422"/>
    </location>
    <ligand>
        <name>Zn(2+)</name>
        <dbReference type="ChEBI" id="CHEBI:29105"/>
    </ligand>
</feature>
<protein>
    <recommendedName>
        <fullName evidence="3 15">DNA ligase</fullName>
        <ecNumber evidence="2 15">6.5.1.2</ecNumber>
    </recommendedName>
    <alternativeName>
        <fullName evidence="15">Polydeoxyribonucleotide synthase [NAD(+)]</fullName>
    </alternativeName>
</protein>
<evidence type="ECO:0000256" key="9">
    <source>
        <dbReference type="ARBA" id="ARBA00022842"/>
    </source>
</evidence>
<dbReference type="GO" id="GO:0003911">
    <property type="term" value="F:DNA ligase (NAD+) activity"/>
    <property type="evidence" value="ECO:0007669"/>
    <property type="project" value="UniProtKB-UniRule"/>
</dbReference>
<dbReference type="SMART" id="SM00292">
    <property type="entry name" value="BRCT"/>
    <property type="match status" value="1"/>
</dbReference>
<keyword evidence="5 15" id="KW-0235">DNA replication</keyword>
<gene>
    <name evidence="15" type="primary">ligA</name>
    <name evidence="17" type="ORF">SAMN04487984_1199</name>
</gene>
<dbReference type="FunFam" id="1.10.150.20:FF:000006">
    <property type="entry name" value="DNA ligase"/>
    <property type="match status" value="1"/>
</dbReference>
<proteinExistence type="inferred from homology"/>
<evidence type="ECO:0000256" key="7">
    <source>
        <dbReference type="ARBA" id="ARBA00022763"/>
    </source>
</evidence>
<evidence type="ECO:0000256" key="2">
    <source>
        <dbReference type="ARBA" id="ARBA00012722"/>
    </source>
</evidence>
<dbReference type="EC" id="6.5.1.2" evidence="2 15"/>
<dbReference type="FunFam" id="1.10.150.20:FF:000007">
    <property type="entry name" value="DNA ligase"/>
    <property type="match status" value="1"/>
</dbReference>
<evidence type="ECO:0000313" key="18">
    <source>
        <dbReference type="Proteomes" id="UP000243884"/>
    </source>
</evidence>
<dbReference type="InterPro" id="IPR001357">
    <property type="entry name" value="BRCT_dom"/>
</dbReference>
<dbReference type="GO" id="GO:0006260">
    <property type="term" value="P:DNA replication"/>
    <property type="evidence" value="ECO:0007669"/>
    <property type="project" value="UniProtKB-KW"/>
</dbReference>
<dbReference type="PIRSF" id="PIRSF001604">
    <property type="entry name" value="LigA"/>
    <property type="match status" value="1"/>
</dbReference>
<dbReference type="AlphaFoldDB" id="A0A1W1Z8F9"/>
<feature type="binding site" evidence="15">
    <location>
        <position position="407"/>
    </location>
    <ligand>
        <name>Zn(2+)</name>
        <dbReference type="ChEBI" id="CHEBI:29105"/>
    </ligand>
</feature>
<dbReference type="GO" id="GO:0006281">
    <property type="term" value="P:DNA repair"/>
    <property type="evidence" value="ECO:0007669"/>
    <property type="project" value="UniProtKB-KW"/>
</dbReference>
<dbReference type="PROSITE" id="PS01056">
    <property type="entry name" value="DNA_LIGASE_N2"/>
    <property type="match status" value="1"/>
</dbReference>
<reference evidence="18" key="1">
    <citation type="submission" date="2017-04" db="EMBL/GenBank/DDBJ databases">
        <authorList>
            <person name="Varghese N."/>
            <person name="Submissions S."/>
        </authorList>
    </citation>
    <scope>NUCLEOTIDE SEQUENCE [LARGE SCALE GENOMIC DNA]</scope>
    <source>
        <strain evidence="18">DSM 21500</strain>
    </source>
</reference>
<keyword evidence="12 15" id="KW-0464">Manganese</keyword>
<dbReference type="RefSeq" id="WP_084099318.1">
    <property type="nucleotide sequence ID" value="NZ_FWXK01000006.1"/>
</dbReference>
<comment type="cofactor">
    <cofactor evidence="15">
        <name>Mg(2+)</name>
        <dbReference type="ChEBI" id="CHEBI:18420"/>
    </cofactor>
    <cofactor evidence="15">
        <name>Mn(2+)</name>
        <dbReference type="ChEBI" id="CHEBI:29035"/>
    </cofactor>
</comment>
<feature type="active site" description="N6-AMP-lysine intermediate" evidence="15">
    <location>
        <position position="115"/>
    </location>
</feature>
<feature type="binding site" evidence="15">
    <location>
        <position position="310"/>
    </location>
    <ligand>
        <name>NAD(+)</name>
        <dbReference type="ChEBI" id="CHEBI:57540"/>
    </ligand>
</feature>
<dbReference type="PANTHER" id="PTHR23389:SF9">
    <property type="entry name" value="DNA LIGASE"/>
    <property type="match status" value="1"/>
</dbReference>
<feature type="binding site" evidence="15">
    <location>
        <position position="286"/>
    </location>
    <ligand>
        <name>NAD(+)</name>
        <dbReference type="ChEBI" id="CHEBI:57540"/>
    </ligand>
</feature>
<evidence type="ECO:0000256" key="13">
    <source>
        <dbReference type="ARBA" id="ARBA00034005"/>
    </source>
</evidence>
<dbReference type="InterPro" id="IPR013840">
    <property type="entry name" value="DNAligase_N"/>
</dbReference>
<evidence type="ECO:0000259" key="16">
    <source>
        <dbReference type="PROSITE" id="PS50172"/>
    </source>
</evidence>
<keyword evidence="10 15" id="KW-0520">NAD</keyword>
<dbReference type="SUPFAM" id="SSF56091">
    <property type="entry name" value="DNA ligase/mRNA capping enzyme, catalytic domain"/>
    <property type="match status" value="1"/>
</dbReference>
<feature type="domain" description="BRCT" evidence="16">
    <location>
        <begin position="590"/>
        <end position="667"/>
    </location>
</feature>
<dbReference type="Gene3D" id="1.10.287.610">
    <property type="entry name" value="Helix hairpin bin"/>
    <property type="match status" value="1"/>
</dbReference>
<dbReference type="Gene3D" id="3.30.470.30">
    <property type="entry name" value="DNA ligase/mRNA capping enzyme"/>
    <property type="match status" value="1"/>
</dbReference>
<dbReference type="CDD" id="cd00114">
    <property type="entry name" value="LIGANc"/>
    <property type="match status" value="1"/>
</dbReference>
<dbReference type="InterPro" id="IPR012340">
    <property type="entry name" value="NA-bd_OB-fold"/>
</dbReference>
<dbReference type="SMART" id="SM00278">
    <property type="entry name" value="HhH1"/>
    <property type="match status" value="4"/>
</dbReference>
<dbReference type="SMART" id="SM00532">
    <property type="entry name" value="LIGANc"/>
    <property type="match status" value="1"/>
</dbReference>
<keyword evidence="8 15" id="KW-0862">Zinc</keyword>
<evidence type="ECO:0000256" key="15">
    <source>
        <dbReference type="HAMAP-Rule" id="MF_01588"/>
    </source>
</evidence>
<feature type="binding site" evidence="15">
    <location>
        <begin position="83"/>
        <end position="84"/>
    </location>
    <ligand>
        <name>NAD(+)</name>
        <dbReference type="ChEBI" id="CHEBI:57540"/>
    </ligand>
</feature>
<dbReference type="InterPro" id="IPR004150">
    <property type="entry name" value="NAD_DNA_ligase_OB"/>
</dbReference>
<evidence type="ECO:0000256" key="1">
    <source>
        <dbReference type="ARBA" id="ARBA00004067"/>
    </source>
</evidence>
<dbReference type="Gene3D" id="6.20.10.30">
    <property type="match status" value="1"/>
</dbReference>
<dbReference type="Pfam" id="PF03120">
    <property type="entry name" value="OB_DNA_ligase"/>
    <property type="match status" value="1"/>
</dbReference>
<dbReference type="InterPro" id="IPR036420">
    <property type="entry name" value="BRCT_dom_sf"/>
</dbReference>
<accession>A0A1W1Z8F9</accession>
<keyword evidence="9 15" id="KW-0460">Magnesium</keyword>
<keyword evidence="7 15" id="KW-0227">DNA damage</keyword>
<name>A0A1W1Z8F9_9LACT</name>
<dbReference type="InterPro" id="IPR003583">
    <property type="entry name" value="Hlx-hairpin-Hlx_DNA-bd_motif"/>
</dbReference>
<dbReference type="Pfam" id="PF12826">
    <property type="entry name" value="HHH_2"/>
    <property type="match status" value="1"/>
</dbReference>
<dbReference type="PROSITE" id="PS50172">
    <property type="entry name" value="BRCT"/>
    <property type="match status" value="1"/>
</dbReference>
<feature type="binding site" evidence="15">
    <location>
        <begin position="34"/>
        <end position="38"/>
    </location>
    <ligand>
        <name>NAD(+)</name>
        <dbReference type="ChEBI" id="CHEBI:57540"/>
    </ligand>
</feature>
<dbReference type="CDD" id="cd17748">
    <property type="entry name" value="BRCT_DNA_ligase_like"/>
    <property type="match status" value="1"/>
</dbReference>
<feature type="binding site" evidence="15">
    <location>
        <position position="136"/>
    </location>
    <ligand>
        <name>NAD(+)</name>
        <dbReference type="ChEBI" id="CHEBI:57540"/>
    </ligand>
</feature>
<feature type="binding site" evidence="15">
    <location>
        <position position="427"/>
    </location>
    <ligand>
        <name>Zn(2+)</name>
        <dbReference type="ChEBI" id="CHEBI:29105"/>
    </ligand>
</feature>
<dbReference type="Pfam" id="PF03119">
    <property type="entry name" value="DNA_ligase_ZBD"/>
    <property type="match status" value="1"/>
</dbReference>
<feature type="binding site" evidence="15">
    <location>
        <position position="170"/>
    </location>
    <ligand>
        <name>NAD(+)</name>
        <dbReference type="ChEBI" id="CHEBI:57540"/>
    </ligand>
</feature>
<keyword evidence="11 15" id="KW-0234">DNA repair</keyword>
<dbReference type="SUPFAM" id="SSF50249">
    <property type="entry name" value="Nucleic acid-binding proteins"/>
    <property type="match status" value="1"/>
</dbReference>
<dbReference type="Proteomes" id="UP000243884">
    <property type="component" value="Unassembled WGS sequence"/>
</dbReference>
<keyword evidence="4 15" id="KW-0436">Ligase</keyword>
<dbReference type="OrthoDB" id="9759736at2"/>
<dbReference type="Gene3D" id="1.10.150.20">
    <property type="entry name" value="5' to 3' exonuclease, C-terminal subdomain"/>
    <property type="match status" value="2"/>
</dbReference>
<feature type="binding site" evidence="15">
    <location>
        <position position="404"/>
    </location>
    <ligand>
        <name>Zn(2+)</name>
        <dbReference type="ChEBI" id="CHEBI:29105"/>
    </ligand>
</feature>
<dbReference type="InterPro" id="IPR041663">
    <property type="entry name" value="DisA/LigA_HHH"/>
</dbReference>
<dbReference type="NCBIfam" id="TIGR00575">
    <property type="entry name" value="dnlj"/>
    <property type="match status" value="1"/>
</dbReference>
<feature type="binding site" evidence="15">
    <location>
        <position position="113"/>
    </location>
    <ligand>
        <name>NAD(+)</name>
        <dbReference type="ChEBI" id="CHEBI:57540"/>
    </ligand>
</feature>
<dbReference type="NCBIfam" id="NF005932">
    <property type="entry name" value="PRK07956.1"/>
    <property type="match status" value="1"/>
</dbReference>
<dbReference type="InterPro" id="IPR033136">
    <property type="entry name" value="DNA_ligase_CS"/>
</dbReference>
<evidence type="ECO:0000256" key="8">
    <source>
        <dbReference type="ARBA" id="ARBA00022833"/>
    </source>
</evidence>
<comment type="catalytic activity">
    <reaction evidence="13 15">
        <text>NAD(+) + (deoxyribonucleotide)n-3'-hydroxyl + 5'-phospho-(deoxyribonucleotide)m = (deoxyribonucleotide)n+m + AMP + beta-nicotinamide D-nucleotide.</text>
        <dbReference type="EC" id="6.5.1.2"/>
    </reaction>
</comment>
<dbReference type="GO" id="GO:0005829">
    <property type="term" value="C:cytosol"/>
    <property type="evidence" value="ECO:0007669"/>
    <property type="project" value="TreeGrafter"/>
</dbReference>
<dbReference type="InterPro" id="IPR001679">
    <property type="entry name" value="DNA_ligase"/>
</dbReference>
<dbReference type="SUPFAM" id="SSF47781">
    <property type="entry name" value="RuvA domain 2-like"/>
    <property type="match status" value="1"/>
</dbReference>
<evidence type="ECO:0000256" key="14">
    <source>
        <dbReference type="ARBA" id="ARBA00060881"/>
    </source>
</evidence>
<evidence type="ECO:0000256" key="4">
    <source>
        <dbReference type="ARBA" id="ARBA00022598"/>
    </source>
</evidence>
<keyword evidence="18" id="KW-1185">Reference proteome</keyword>
<dbReference type="Gene3D" id="3.40.50.10190">
    <property type="entry name" value="BRCT domain"/>
    <property type="match status" value="1"/>
</dbReference>
<comment type="similarity">
    <text evidence="14 15">Belongs to the NAD-dependent DNA ligase family. LigA subfamily.</text>
</comment>
<dbReference type="Gene3D" id="2.40.50.140">
    <property type="entry name" value="Nucleic acid-binding proteins"/>
    <property type="match status" value="1"/>
</dbReference>
<dbReference type="Pfam" id="PF01653">
    <property type="entry name" value="DNA_ligase_aden"/>
    <property type="match status" value="1"/>
</dbReference>
<organism evidence="17 18">
    <name type="scientific">Aerococcus suis</name>
    <dbReference type="NCBI Taxonomy" id="371602"/>
    <lineage>
        <taxon>Bacteria</taxon>
        <taxon>Bacillati</taxon>
        <taxon>Bacillota</taxon>
        <taxon>Bacilli</taxon>
        <taxon>Lactobacillales</taxon>
        <taxon>Aerococcaceae</taxon>
        <taxon>Aerococcus</taxon>
    </lineage>
</organism>
<dbReference type="FunFam" id="3.30.470.30:FF:000001">
    <property type="entry name" value="DNA ligase"/>
    <property type="match status" value="1"/>
</dbReference>
<dbReference type="HAMAP" id="MF_01588">
    <property type="entry name" value="DNA_ligase_A"/>
    <property type="match status" value="1"/>
</dbReference>